<reference evidence="1 2" key="1">
    <citation type="submission" date="2018-06" db="EMBL/GenBank/DDBJ databases">
        <authorList>
            <consortium name="Pathogen Informatics"/>
            <person name="Doyle S."/>
        </authorList>
    </citation>
    <scope>NUCLEOTIDE SEQUENCE [LARGE SCALE GENOMIC DNA]</scope>
    <source>
        <strain evidence="1 2">NCTC13834</strain>
    </source>
</reference>
<dbReference type="Proteomes" id="UP000254412">
    <property type="component" value="Unassembled WGS sequence"/>
</dbReference>
<dbReference type="GeneID" id="74354382"/>
<dbReference type="EMBL" id="UHDS01000001">
    <property type="protein sequence ID" value="SUM56148.1"/>
    <property type="molecule type" value="Genomic_DNA"/>
</dbReference>
<dbReference type="RefSeq" id="WP_255312547.1">
    <property type="nucleotide sequence ID" value="NZ_BMCF01000003.1"/>
</dbReference>
<evidence type="ECO:0000313" key="1">
    <source>
        <dbReference type="EMBL" id="SUM56148.1"/>
    </source>
</evidence>
<accession>A0A380GSH3</accession>
<name>A0A380GSH3_9STAP</name>
<sequence length="40" mass="4651">MTSNKKRRKKSSKEAKTELGVTFIPEIFGAFIRFIKTLFT</sequence>
<protein>
    <submittedName>
        <fullName evidence="1">Uncharacterized protein</fullName>
    </submittedName>
</protein>
<dbReference type="AlphaFoldDB" id="A0A380GSH3"/>
<gene>
    <name evidence="1" type="ORF">NCTC13834_02553</name>
</gene>
<evidence type="ECO:0000313" key="2">
    <source>
        <dbReference type="Proteomes" id="UP000254412"/>
    </source>
</evidence>
<organism evidence="1 2">
    <name type="scientific">Staphylococcus nepalensis</name>
    <dbReference type="NCBI Taxonomy" id="214473"/>
    <lineage>
        <taxon>Bacteria</taxon>
        <taxon>Bacillati</taxon>
        <taxon>Bacillota</taxon>
        <taxon>Bacilli</taxon>
        <taxon>Bacillales</taxon>
        <taxon>Staphylococcaceae</taxon>
        <taxon>Staphylococcus</taxon>
    </lineage>
</organism>
<proteinExistence type="predicted"/>